<dbReference type="CDD" id="cd17325">
    <property type="entry name" value="MFS_MdtG_SLC18_like"/>
    <property type="match status" value="1"/>
</dbReference>
<dbReference type="GO" id="GO:0016020">
    <property type="term" value="C:membrane"/>
    <property type="evidence" value="ECO:0007669"/>
    <property type="project" value="UniProtKB-SubCell"/>
</dbReference>
<dbReference type="Pfam" id="PF07690">
    <property type="entry name" value="MFS_1"/>
    <property type="match status" value="1"/>
</dbReference>
<name>J4V296_9GAMM</name>
<feature type="transmembrane region" description="Helical" evidence="5">
    <location>
        <begin position="339"/>
        <end position="362"/>
    </location>
</feature>
<feature type="transmembrane region" description="Helical" evidence="5">
    <location>
        <begin position="12"/>
        <end position="28"/>
    </location>
</feature>
<dbReference type="AlphaFoldDB" id="J4V296"/>
<dbReference type="SUPFAM" id="SSF103473">
    <property type="entry name" value="MFS general substrate transporter"/>
    <property type="match status" value="1"/>
</dbReference>
<dbReference type="InterPro" id="IPR001958">
    <property type="entry name" value="Tet-R_TetA/multi-R_MdtG-like"/>
</dbReference>
<dbReference type="InterPro" id="IPR011701">
    <property type="entry name" value="MFS"/>
</dbReference>
<dbReference type="InterPro" id="IPR036259">
    <property type="entry name" value="MFS_trans_sf"/>
</dbReference>
<dbReference type="Gene3D" id="1.20.1250.20">
    <property type="entry name" value="MFS general substrate transporter like domains"/>
    <property type="match status" value="1"/>
</dbReference>
<organism evidence="7 8">
    <name type="scientific">SAR86 cluster bacterium SAR86B</name>
    <dbReference type="NCBI Taxonomy" id="1123867"/>
    <lineage>
        <taxon>Bacteria</taxon>
        <taxon>Pseudomonadati</taxon>
        <taxon>Pseudomonadota</taxon>
        <taxon>Gammaproteobacteria</taxon>
        <taxon>SAR86 cluster</taxon>
    </lineage>
</organism>
<protein>
    <submittedName>
        <fullName evidence="7">Transporter, major facilitator family</fullName>
    </submittedName>
</protein>
<reference evidence="7 8" key="1">
    <citation type="journal article" date="2012" name="ISME J.">
        <title>Genomic insights to SAR86, an abundant and uncultivated marine bacterial lineage.</title>
        <authorList>
            <person name="Dupont C.L."/>
            <person name="Rusch D.B."/>
            <person name="Yooseph S."/>
            <person name="Lombardo M.J."/>
            <person name="Richter R.A."/>
            <person name="Valas R."/>
            <person name="Novotny M."/>
            <person name="Yee-Greenbaum J."/>
            <person name="Selengut J.D."/>
            <person name="Haft D.H."/>
            <person name="Halpern A.L."/>
            <person name="Lasken R.S."/>
            <person name="Nealson K."/>
            <person name="Friedman R."/>
            <person name="Venter J.C."/>
        </authorList>
    </citation>
    <scope>NUCLEOTIDE SEQUENCE [LARGE SCALE GENOMIC DNA]</scope>
</reference>
<dbReference type="EMBL" id="JH611190">
    <property type="protein sequence ID" value="EJP72692.1"/>
    <property type="molecule type" value="Genomic_DNA"/>
</dbReference>
<evidence type="ECO:0000313" key="7">
    <source>
        <dbReference type="EMBL" id="EJP72692.1"/>
    </source>
</evidence>
<proteinExistence type="predicted"/>
<keyword evidence="3 5" id="KW-1133">Transmembrane helix</keyword>
<feature type="domain" description="Major facilitator superfamily (MFS) profile" evidence="6">
    <location>
        <begin position="6"/>
        <end position="392"/>
    </location>
</feature>
<evidence type="ECO:0000256" key="5">
    <source>
        <dbReference type="SAM" id="Phobius"/>
    </source>
</evidence>
<evidence type="ECO:0000256" key="4">
    <source>
        <dbReference type="ARBA" id="ARBA00023136"/>
    </source>
</evidence>
<feature type="transmembrane region" description="Helical" evidence="5">
    <location>
        <begin position="304"/>
        <end position="327"/>
    </location>
</feature>
<comment type="subcellular location">
    <subcellularLocation>
        <location evidence="1">Membrane</location>
        <topology evidence="1">Multi-pass membrane protein</topology>
    </subcellularLocation>
</comment>
<dbReference type="GO" id="GO:0022857">
    <property type="term" value="F:transmembrane transporter activity"/>
    <property type="evidence" value="ECO:0007669"/>
    <property type="project" value="InterPro"/>
</dbReference>
<evidence type="ECO:0000256" key="2">
    <source>
        <dbReference type="ARBA" id="ARBA00022692"/>
    </source>
</evidence>
<feature type="transmembrane region" description="Helical" evidence="5">
    <location>
        <begin position="248"/>
        <end position="269"/>
    </location>
</feature>
<keyword evidence="2 5" id="KW-0812">Transmembrane</keyword>
<evidence type="ECO:0000256" key="3">
    <source>
        <dbReference type="ARBA" id="ARBA00022989"/>
    </source>
</evidence>
<dbReference type="PANTHER" id="PTHR23546:SF1">
    <property type="entry name" value="MEMBRANE PROTEIN"/>
    <property type="match status" value="1"/>
</dbReference>
<feature type="transmembrane region" description="Helical" evidence="5">
    <location>
        <begin position="72"/>
        <end position="92"/>
    </location>
</feature>
<dbReference type="PRINTS" id="PR01035">
    <property type="entry name" value="TCRTETA"/>
</dbReference>
<dbReference type="InterPro" id="IPR020846">
    <property type="entry name" value="MFS_dom"/>
</dbReference>
<evidence type="ECO:0000256" key="1">
    <source>
        <dbReference type="ARBA" id="ARBA00004141"/>
    </source>
</evidence>
<dbReference type="Proteomes" id="UP000010116">
    <property type="component" value="Unassembled WGS sequence"/>
</dbReference>
<dbReference type="PROSITE" id="PS50850">
    <property type="entry name" value="MFS"/>
    <property type="match status" value="1"/>
</dbReference>
<feature type="transmembrane region" description="Helical" evidence="5">
    <location>
        <begin position="212"/>
        <end position="236"/>
    </location>
</feature>
<keyword evidence="4 5" id="KW-0472">Membrane</keyword>
<dbReference type="HOGENOM" id="CLU_001265_10_11_6"/>
<feature type="transmembrane region" description="Helical" evidence="5">
    <location>
        <begin position="368"/>
        <end position="390"/>
    </location>
</feature>
<accession>J4V296</accession>
<evidence type="ECO:0000259" key="6">
    <source>
        <dbReference type="PROSITE" id="PS50850"/>
    </source>
</evidence>
<sequence length="402" mass="43890">MSKSAGSSWLKFGLFSVGLGQSFVFVLVPPLARDLGLSEFQVSLIFAFSAVAWALTSAMWGRASDKYGRRNIAILGLLGYAFSLIALITPLFLAEKNILNITFLFPMLILGRLVNGLVGSATRPAAFAYVADTTSKSKRTVKFARLESSFLIGTVSGPLIGGFLILISNEAPFYIFSLIALIASIGIYKNVENIPQKTKESNINNISWLTDTIWPFLLLASITSFCNASLFQSIGFYVNDSFSSLDDLAIIVSITFTLLSISSIVSQYLFTDQFPLPHYKLLIYGSLMMVLSYISMGYSDKISIYYLSIIMNGLGIGMIRPAISSSLSISQSPENQGSAAGYLGSVIPIGHLMTPFVAMPIYGINPSYLYYFSSMLCVLCIIFIISHPIFKKSGYEKSITSS</sequence>
<feature type="transmembrane region" description="Helical" evidence="5">
    <location>
        <begin position="40"/>
        <end position="60"/>
    </location>
</feature>
<gene>
    <name evidence="7" type="ORF">NT02SARS_1130</name>
</gene>
<feature type="transmembrane region" description="Helical" evidence="5">
    <location>
        <begin position="146"/>
        <end position="167"/>
    </location>
</feature>
<evidence type="ECO:0000313" key="8">
    <source>
        <dbReference type="Proteomes" id="UP000010116"/>
    </source>
</evidence>
<feature type="transmembrane region" description="Helical" evidence="5">
    <location>
        <begin position="173"/>
        <end position="191"/>
    </location>
</feature>
<dbReference type="PANTHER" id="PTHR23546">
    <property type="entry name" value="TRANSPORT PROTEIN"/>
    <property type="match status" value="1"/>
</dbReference>